<dbReference type="InterPro" id="IPR009006">
    <property type="entry name" value="Ala_racemase/Decarboxylase_C"/>
</dbReference>
<accession>A0ABT1NML3</accession>
<dbReference type="Gene3D" id="2.40.37.10">
    <property type="entry name" value="Lyase, Ornithine Decarboxylase, Chain A, domain 1"/>
    <property type="match status" value="1"/>
</dbReference>
<comment type="similarity">
    <text evidence="4">Belongs to the alanine racemase family.</text>
</comment>
<dbReference type="HAMAP" id="MF_01201">
    <property type="entry name" value="Ala_racemase"/>
    <property type="match status" value="1"/>
</dbReference>
<name>A0ABT1NML3_9FIRM</name>
<keyword evidence="7" id="KW-1185">Reference proteome</keyword>
<dbReference type="GO" id="GO:0008784">
    <property type="term" value="F:alanine racemase activity"/>
    <property type="evidence" value="ECO:0007669"/>
    <property type="project" value="UniProtKB-EC"/>
</dbReference>
<organism evidence="6 7">
    <name type="scientific">Lutispora saccharofermentans</name>
    <dbReference type="NCBI Taxonomy" id="3024236"/>
    <lineage>
        <taxon>Bacteria</taxon>
        <taxon>Bacillati</taxon>
        <taxon>Bacillota</taxon>
        <taxon>Clostridia</taxon>
        <taxon>Lutisporales</taxon>
        <taxon>Lutisporaceae</taxon>
        <taxon>Lutispora</taxon>
    </lineage>
</organism>
<dbReference type="InterPro" id="IPR011079">
    <property type="entry name" value="Ala_racemase_C"/>
</dbReference>
<comment type="cofactor">
    <cofactor evidence="1 4">
        <name>pyridoxal 5'-phosphate</name>
        <dbReference type="ChEBI" id="CHEBI:597326"/>
    </cofactor>
</comment>
<dbReference type="InterPro" id="IPR000821">
    <property type="entry name" value="Ala_racemase"/>
</dbReference>
<comment type="pathway">
    <text evidence="4">Amino-acid biosynthesis; D-alanine biosynthesis; D-alanine from L-alanine: step 1/1.</text>
</comment>
<feature type="active site" description="Proton acceptor; specific for L-alanine" evidence="4">
    <location>
        <position position="267"/>
    </location>
</feature>
<evidence type="ECO:0000256" key="4">
    <source>
        <dbReference type="HAMAP-Rule" id="MF_01201"/>
    </source>
</evidence>
<dbReference type="PANTHER" id="PTHR30511">
    <property type="entry name" value="ALANINE RACEMASE"/>
    <property type="match status" value="1"/>
</dbReference>
<dbReference type="Pfam" id="PF00842">
    <property type="entry name" value="Ala_racemase_C"/>
    <property type="match status" value="1"/>
</dbReference>
<dbReference type="SMART" id="SM01005">
    <property type="entry name" value="Ala_racemase_C"/>
    <property type="match status" value="1"/>
</dbReference>
<dbReference type="RefSeq" id="WP_255229080.1">
    <property type="nucleotide sequence ID" value="NZ_JAJEKE010000024.1"/>
</dbReference>
<comment type="catalytic activity">
    <reaction evidence="4">
        <text>L-alanine = D-alanine</text>
        <dbReference type="Rhea" id="RHEA:20249"/>
        <dbReference type="ChEBI" id="CHEBI:57416"/>
        <dbReference type="ChEBI" id="CHEBI:57972"/>
        <dbReference type="EC" id="5.1.1.1"/>
    </reaction>
</comment>
<dbReference type="Pfam" id="PF01168">
    <property type="entry name" value="Ala_racemase_N"/>
    <property type="match status" value="1"/>
</dbReference>
<dbReference type="SUPFAM" id="SSF51419">
    <property type="entry name" value="PLP-binding barrel"/>
    <property type="match status" value="1"/>
</dbReference>
<evidence type="ECO:0000313" key="6">
    <source>
        <dbReference type="EMBL" id="MCQ1531531.1"/>
    </source>
</evidence>
<feature type="domain" description="Alanine racemase C-terminal" evidence="5">
    <location>
        <begin position="246"/>
        <end position="359"/>
    </location>
</feature>
<comment type="function">
    <text evidence="4">Catalyzes the interconversion of L-alanine and D-alanine. May also act on other amino acids.</text>
</comment>
<gene>
    <name evidence="6" type="primary">alr</name>
    <name evidence="6" type="ORF">LJD61_18620</name>
</gene>
<dbReference type="PANTHER" id="PTHR30511:SF0">
    <property type="entry name" value="ALANINE RACEMASE, CATABOLIC-RELATED"/>
    <property type="match status" value="1"/>
</dbReference>
<dbReference type="EC" id="5.1.1.1" evidence="4"/>
<feature type="binding site" evidence="4">
    <location>
        <position position="313"/>
    </location>
    <ligand>
        <name>substrate</name>
    </ligand>
</feature>
<dbReference type="NCBIfam" id="TIGR00492">
    <property type="entry name" value="alr"/>
    <property type="match status" value="1"/>
</dbReference>
<dbReference type="InterPro" id="IPR001608">
    <property type="entry name" value="Ala_racemase_N"/>
</dbReference>
<dbReference type="EMBL" id="JAJEKE010000024">
    <property type="protein sequence ID" value="MCQ1531531.1"/>
    <property type="molecule type" value="Genomic_DNA"/>
</dbReference>
<protein>
    <recommendedName>
        <fullName evidence="4">Alanine racemase</fullName>
        <ecNumber evidence="4">5.1.1.1</ecNumber>
    </recommendedName>
</protein>
<evidence type="ECO:0000256" key="1">
    <source>
        <dbReference type="ARBA" id="ARBA00001933"/>
    </source>
</evidence>
<dbReference type="InterPro" id="IPR029066">
    <property type="entry name" value="PLP-binding_barrel"/>
</dbReference>
<evidence type="ECO:0000256" key="2">
    <source>
        <dbReference type="ARBA" id="ARBA00022898"/>
    </source>
</evidence>
<dbReference type="SUPFAM" id="SSF50621">
    <property type="entry name" value="Alanine racemase C-terminal domain-like"/>
    <property type="match status" value="1"/>
</dbReference>
<dbReference type="CDD" id="cd00430">
    <property type="entry name" value="PLPDE_III_AR"/>
    <property type="match status" value="1"/>
</dbReference>
<feature type="binding site" evidence="4">
    <location>
        <position position="137"/>
    </location>
    <ligand>
        <name>substrate</name>
    </ligand>
</feature>
<feature type="modified residue" description="N6-(pyridoxal phosphate)lysine" evidence="4">
    <location>
        <position position="39"/>
    </location>
</feature>
<dbReference type="Gene3D" id="3.20.20.10">
    <property type="entry name" value="Alanine racemase"/>
    <property type="match status" value="1"/>
</dbReference>
<keyword evidence="2 4" id="KW-0663">Pyridoxal phosphate</keyword>
<feature type="active site" description="Proton acceptor; specific for D-alanine" evidence="4">
    <location>
        <position position="39"/>
    </location>
</feature>
<dbReference type="PRINTS" id="PR00992">
    <property type="entry name" value="ALARACEMASE"/>
</dbReference>
<evidence type="ECO:0000256" key="3">
    <source>
        <dbReference type="ARBA" id="ARBA00023235"/>
    </source>
</evidence>
<reference evidence="6 7" key="1">
    <citation type="submission" date="2021-10" db="EMBL/GenBank/DDBJ databases">
        <title>Lutispora strain m25 sp. nov., a thermophilic, non-spore-forming bacterium isolated from a lab-scale methanogenic bioreactor digesting anaerobic sludge.</title>
        <authorList>
            <person name="El Houari A."/>
            <person name="Mcdonald J."/>
        </authorList>
    </citation>
    <scope>NUCLEOTIDE SEQUENCE [LARGE SCALE GENOMIC DNA]</scope>
    <source>
        <strain evidence="7">m25</strain>
    </source>
</reference>
<sequence>MSDHSRPTWMEINLGNLAYNCREVRKLVRPETMIMGIVKGNAQGHGAVKAGEVMLKNGIDRFGVAMLSEAVELRKAYKEVPILILGYTPAYQAKEVIENEITQTIYSYESAEAFSRAAAELGKTAIFHIKLDTGMNRIGMKADEESIDEIIKISKLPNIFIEGIFTHFAVADEDRAFTYKQAERFNHVVEELKVRGLKIPIKHVSNSAAIMDMPGLNYDMVRAGRILLGYCLEHEAKKNGIGLKRVMSLYTEICHVKEIEAGEGISYGLRYKAGKRTKVATLPIGYGDGFTGTGRILILVKGHPVKVIGRITMDMTMVDVSGLDAAVGDNVEICPEQWEDFMTLDILMWISPRIPREYI</sequence>
<evidence type="ECO:0000259" key="5">
    <source>
        <dbReference type="SMART" id="SM01005"/>
    </source>
</evidence>
<evidence type="ECO:0000313" key="7">
    <source>
        <dbReference type="Proteomes" id="UP001651880"/>
    </source>
</evidence>
<dbReference type="Proteomes" id="UP001651880">
    <property type="component" value="Unassembled WGS sequence"/>
</dbReference>
<proteinExistence type="inferred from homology"/>
<comment type="caution">
    <text evidence="6">The sequence shown here is derived from an EMBL/GenBank/DDBJ whole genome shotgun (WGS) entry which is preliminary data.</text>
</comment>
<keyword evidence="3 4" id="KW-0413">Isomerase</keyword>